<feature type="region of interest" description="Disordered" evidence="1">
    <location>
        <begin position="26"/>
        <end position="51"/>
    </location>
</feature>
<evidence type="ECO:0000256" key="2">
    <source>
        <dbReference type="SAM" id="SignalP"/>
    </source>
</evidence>
<name>A0A4Z0P0U3_9BACT</name>
<feature type="chain" id="PRO_5021492954" description="Secreted protein" evidence="2">
    <location>
        <begin position="20"/>
        <end position="131"/>
    </location>
</feature>
<reference evidence="3 4" key="1">
    <citation type="submission" date="2019-04" db="EMBL/GenBank/DDBJ databases">
        <authorList>
            <person name="Feng G."/>
            <person name="Zhang J."/>
            <person name="Zhu H."/>
        </authorList>
    </citation>
    <scope>NUCLEOTIDE SEQUENCE [LARGE SCALE GENOMIC DNA]</scope>
    <source>
        <strain evidence="3 4">92R-1</strain>
    </source>
</reference>
<evidence type="ECO:0000313" key="4">
    <source>
        <dbReference type="Proteomes" id="UP000298337"/>
    </source>
</evidence>
<evidence type="ECO:0008006" key="5">
    <source>
        <dbReference type="Google" id="ProtNLM"/>
    </source>
</evidence>
<keyword evidence="4" id="KW-1185">Reference proteome</keyword>
<comment type="caution">
    <text evidence="3">The sequence shown here is derived from an EMBL/GenBank/DDBJ whole genome shotgun (WGS) entry which is preliminary data.</text>
</comment>
<accession>A0A4Z0P0U3</accession>
<dbReference type="Proteomes" id="UP000298337">
    <property type="component" value="Unassembled WGS sequence"/>
</dbReference>
<proteinExistence type="predicted"/>
<dbReference type="EMBL" id="SRLA01000005">
    <property type="protein sequence ID" value="TGE04775.1"/>
    <property type="molecule type" value="Genomic_DNA"/>
</dbReference>
<dbReference type="RefSeq" id="WP_135436236.1">
    <property type="nucleotide sequence ID" value="NZ_SRLA01000005.1"/>
</dbReference>
<feature type="signal peptide" evidence="2">
    <location>
        <begin position="1"/>
        <end position="19"/>
    </location>
</feature>
<sequence>MKKKLLHLSLGLLSLGSMAAMPATQRAQAAQATRTQSTPDYISGYTDGSDDARDAKCSFRGSEAGYNDWYYSWRSYAAYYRDEASRTGDAAAYEYWSGYYDGLQEGYNLPALCGGGGGGTGPFEPEPYNPN</sequence>
<gene>
    <name evidence="3" type="ORF">EU556_21580</name>
</gene>
<evidence type="ECO:0000256" key="1">
    <source>
        <dbReference type="SAM" id="MobiDB-lite"/>
    </source>
</evidence>
<protein>
    <recommendedName>
        <fullName evidence="5">Secreted protein</fullName>
    </recommendedName>
</protein>
<dbReference type="AlphaFoldDB" id="A0A4Z0P0U3"/>
<evidence type="ECO:0000313" key="3">
    <source>
        <dbReference type="EMBL" id="TGE04775.1"/>
    </source>
</evidence>
<keyword evidence="2" id="KW-0732">Signal</keyword>
<feature type="compositionally biased region" description="Low complexity" evidence="1">
    <location>
        <begin position="26"/>
        <end position="39"/>
    </location>
</feature>
<organism evidence="3 4">
    <name type="scientific">Hymenobacter fodinae</name>
    <dbReference type="NCBI Taxonomy" id="2510796"/>
    <lineage>
        <taxon>Bacteria</taxon>
        <taxon>Pseudomonadati</taxon>
        <taxon>Bacteroidota</taxon>
        <taxon>Cytophagia</taxon>
        <taxon>Cytophagales</taxon>
        <taxon>Hymenobacteraceae</taxon>
        <taxon>Hymenobacter</taxon>
    </lineage>
</organism>